<keyword evidence="11" id="KW-0012">Acyltransferase</keyword>
<keyword evidence="3 11" id="KW-0808">Transferase</keyword>
<dbReference type="Proteomes" id="UP001178322">
    <property type="component" value="Chromosome"/>
</dbReference>
<keyword evidence="6" id="KW-0443">Lipid metabolism</keyword>
<dbReference type="PANTHER" id="PTHR30309:SF0">
    <property type="entry name" value="GLYCEROL-3-PHOSPHATE ACYLTRANSFERASE-RELATED"/>
    <property type="match status" value="1"/>
</dbReference>
<gene>
    <name evidence="11" type="ORF">QNH24_07815</name>
</gene>
<dbReference type="EMBL" id="CP126101">
    <property type="protein sequence ID" value="WHY53140.1"/>
    <property type="molecule type" value="Genomic_DNA"/>
</dbReference>
<keyword evidence="2" id="KW-0444">Lipid biosynthesis</keyword>
<keyword evidence="7 10" id="KW-0472">Membrane</keyword>
<evidence type="ECO:0000256" key="2">
    <source>
        <dbReference type="ARBA" id="ARBA00022516"/>
    </source>
</evidence>
<feature type="transmembrane region" description="Helical" evidence="10">
    <location>
        <begin position="146"/>
        <end position="174"/>
    </location>
</feature>
<dbReference type="Pfam" id="PF02660">
    <property type="entry name" value="G3P_acyltransf"/>
    <property type="match status" value="1"/>
</dbReference>
<dbReference type="RefSeq" id="WP_283871512.1">
    <property type="nucleotide sequence ID" value="NZ_CP126101.1"/>
</dbReference>
<evidence type="ECO:0000256" key="8">
    <source>
        <dbReference type="ARBA" id="ARBA00023209"/>
    </source>
</evidence>
<evidence type="ECO:0000256" key="4">
    <source>
        <dbReference type="ARBA" id="ARBA00022692"/>
    </source>
</evidence>
<dbReference type="GO" id="GO:0005886">
    <property type="term" value="C:plasma membrane"/>
    <property type="evidence" value="ECO:0007669"/>
    <property type="project" value="InterPro"/>
</dbReference>
<evidence type="ECO:0000256" key="5">
    <source>
        <dbReference type="ARBA" id="ARBA00022989"/>
    </source>
</evidence>
<dbReference type="EC" id="2.3.1.275" evidence="11"/>
<keyword evidence="4 10" id="KW-0812">Transmembrane</keyword>
<keyword evidence="5 10" id="KW-1133">Transmembrane helix</keyword>
<dbReference type="GO" id="GO:0008654">
    <property type="term" value="P:phospholipid biosynthetic process"/>
    <property type="evidence" value="ECO:0007669"/>
    <property type="project" value="UniProtKB-KW"/>
</dbReference>
<evidence type="ECO:0000256" key="3">
    <source>
        <dbReference type="ARBA" id="ARBA00022679"/>
    </source>
</evidence>
<feature type="transmembrane region" description="Helical" evidence="10">
    <location>
        <begin position="39"/>
        <end position="59"/>
    </location>
</feature>
<keyword evidence="1" id="KW-1003">Cell membrane</keyword>
<dbReference type="AlphaFoldDB" id="A0AAX3X327"/>
<dbReference type="PANTHER" id="PTHR30309">
    <property type="entry name" value="INNER MEMBRANE PROTEIN YGIH"/>
    <property type="match status" value="1"/>
</dbReference>
<evidence type="ECO:0000256" key="10">
    <source>
        <dbReference type="SAM" id="Phobius"/>
    </source>
</evidence>
<keyword evidence="9" id="KW-1208">Phospholipid metabolism</keyword>
<feature type="transmembrane region" description="Helical" evidence="10">
    <location>
        <begin position="79"/>
        <end position="98"/>
    </location>
</feature>
<evidence type="ECO:0000256" key="7">
    <source>
        <dbReference type="ARBA" id="ARBA00023136"/>
    </source>
</evidence>
<evidence type="ECO:0000313" key="12">
    <source>
        <dbReference type="Proteomes" id="UP001178322"/>
    </source>
</evidence>
<evidence type="ECO:0000256" key="1">
    <source>
        <dbReference type="ARBA" id="ARBA00022475"/>
    </source>
</evidence>
<dbReference type="GO" id="GO:0043772">
    <property type="term" value="F:acyl-phosphate glycerol-3-phosphate acyltransferase activity"/>
    <property type="evidence" value="ECO:0007669"/>
    <property type="project" value="InterPro"/>
</dbReference>
<protein>
    <submittedName>
        <fullName evidence="11">Glycerol-3-phosphate acyltransferase</fullName>
        <ecNumber evidence="11">2.3.1.275</ecNumber>
    </submittedName>
</protein>
<accession>A0AAX3X327</accession>
<evidence type="ECO:0000313" key="11">
    <source>
        <dbReference type="EMBL" id="WHY53140.1"/>
    </source>
</evidence>
<keyword evidence="8" id="KW-0594">Phospholipid biosynthesis</keyword>
<evidence type="ECO:0000256" key="9">
    <source>
        <dbReference type="ARBA" id="ARBA00023264"/>
    </source>
</evidence>
<proteinExistence type="predicted"/>
<sequence>MHLSGVYWLLSYIIGNFMTAFFVGKAYGINLQEERSKNLGARNAGSVIGKAAFVWTFFGDSLKGVAVVLLGRLWHLEEWVINVGATCVIFGHLFPVWLKFNGGKGVATFIGVGLALSTGLFFWMILGSALVFGLTRSLTLGMVGGFVLYSMAIVQTGNFQLYIPIFIAMLCMLIKHMPNIKESLEKGK</sequence>
<dbReference type="InterPro" id="IPR003811">
    <property type="entry name" value="G3P_acylTferase_PlsY"/>
</dbReference>
<reference evidence="11" key="1">
    <citation type="submission" date="2023-05" db="EMBL/GenBank/DDBJ databases">
        <title>Comparative genomics of Bacillaceae isolates and their secondary metabolite potential.</title>
        <authorList>
            <person name="Song L."/>
            <person name="Nielsen L.J."/>
            <person name="Mohite O."/>
            <person name="Xu X."/>
            <person name="Weber T."/>
            <person name="Kovacs A.T."/>
        </authorList>
    </citation>
    <scope>NUCLEOTIDE SEQUENCE</scope>
    <source>
        <strain evidence="11">LY1</strain>
    </source>
</reference>
<feature type="transmembrane region" description="Helical" evidence="10">
    <location>
        <begin position="6"/>
        <end position="27"/>
    </location>
</feature>
<feature type="transmembrane region" description="Helical" evidence="10">
    <location>
        <begin position="105"/>
        <end position="126"/>
    </location>
</feature>
<organism evidence="11 12">
    <name type="scientific">Lysinibacillus pakistanensis</name>
    <dbReference type="NCBI Taxonomy" id="759811"/>
    <lineage>
        <taxon>Bacteria</taxon>
        <taxon>Bacillati</taxon>
        <taxon>Bacillota</taxon>
        <taxon>Bacilli</taxon>
        <taxon>Bacillales</taxon>
        <taxon>Bacillaceae</taxon>
        <taxon>Lysinibacillus</taxon>
    </lineage>
</organism>
<evidence type="ECO:0000256" key="6">
    <source>
        <dbReference type="ARBA" id="ARBA00023098"/>
    </source>
</evidence>
<dbReference type="SMART" id="SM01207">
    <property type="entry name" value="G3P_acyltransf"/>
    <property type="match status" value="1"/>
</dbReference>
<name>A0AAX3X327_9BACI</name>